<dbReference type="SUPFAM" id="SSF53474">
    <property type="entry name" value="alpha/beta-Hydrolases"/>
    <property type="match status" value="1"/>
</dbReference>
<gene>
    <name evidence="1" type="ORF">SAMN04488033_111123</name>
</gene>
<proteinExistence type="predicted"/>
<dbReference type="Pfam" id="PF26363">
    <property type="entry name" value="Phospholipase-like"/>
    <property type="match status" value="1"/>
</dbReference>
<name>A0A1I2M565_9FLAO</name>
<dbReference type="Gene3D" id="3.40.50.1820">
    <property type="entry name" value="alpha/beta hydrolase"/>
    <property type="match status" value="1"/>
</dbReference>
<dbReference type="RefSeq" id="WP_143083643.1">
    <property type="nucleotide sequence ID" value="NZ_FOOH01000011.1"/>
</dbReference>
<evidence type="ECO:0008006" key="3">
    <source>
        <dbReference type="Google" id="ProtNLM"/>
    </source>
</evidence>
<sequence>MKPTLMILVVLLLGCVTPKEILTGCDHYSGWCNEIRDLAVQSWKYAQLSKNVYEQEYQFKVSDLFKRIESFENKAIDFNAALYQDLESEGYVLVFRGTDSTLDYRRGNNPFNQEQNSYALEIFDDIRKKYGAEKLTVAGHSLGGGIATHVSLNRGNVT</sequence>
<dbReference type="Proteomes" id="UP000199116">
    <property type="component" value="Unassembled WGS sequence"/>
</dbReference>
<dbReference type="EMBL" id="FOOH01000011">
    <property type="protein sequence ID" value="SFF85949.1"/>
    <property type="molecule type" value="Genomic_DNA"/>
</dbReference>
<dbReference type="AlphaFoldDB" id="A0A1I2M565"/>
<evidence type="ECO:0000313" key="2">
    <source>
        <dbReference type="Proteomes" id="UP000199116"/>
    </source>
</evidence>
<keyword evidence="2" id="KW-1185">Reference proteome</keyword>
<accession>A0A1I2M565</accession>
<organism evidence="1 2">
    <name type="scientific">Salegentibacter agarivorans</name>
    <dbReference type="NCBI Taxonomy" id="345907"/>
    <lineage>
        <taxon>Bacteria</taxon>
        <taxon>Pseudomonadati</taxon>
        <taxon>Bacteroidota</taxon>
        <taxon>Flavobacteriia</taxon>
        <taxon>Flavobacteriales</taxon>
        <taxon>Flavobacteriaceae</taxon>
        <taxon>Salegentibacter</taxon>
    </lineage>
</organism>
<protein>
    <recommendedName>
        <fullName evidence="3">Lipase (Class 3)</fullName>
    </recommendedName>
</protein>
<evidence type="ECO:0000313" key="1">
    <source>
        <dbReference type="EMBL" id="SFF85949.1"/>
    </source>
</evidence>
<reference evidence="2" key="1">
    <citation type="submission" date="2016-10" db="EMBL/GenBank/DDBJ databases">
        <authorList>
            <person name="Varghese N."/>
            <person name="Submissions S."/>
        </authorList>
    </citation>
    <scope>NUCLEOTIDE SEQUENCE [LARGE SCALE GENOMIC DNA]</scope>
    <source>
        <strain evidence="2">DSM 23515</strain>
    </source>
</reference>
<dbReference type="PROSITE" id="PS51257">
    <property type="entry name" value="PROKAR_LIPOPROTEIN"/>
    <property type="match status" value="1"/>
</dbReference>
<dbReference type="InterPro" id="IPR029058">
    <property type="entry name" value="AB_hydrolase_fold"/>
</dbReference>